<reference evidence="2" key="1">
    <citation type="submission" date="2020-11" db="EMBL/GenBank/DDBJ databases">
        <authorList>
            <person name="Whitehead M."/>
        </authorList>
    </citation>
    <scope>NUCLEOTIDE SEQUENCE</scope>
    <source>
        <strain evidence="2">EGII</strain>
    </source>
</reference>
<feature type="transmembrane region" description="Helical" evidence="1">
    <location>
        <begin position="36"/>
        <end position="61"/>
    </location>
</feature>
<feature type="transmembrane region" description="Helical" evidence="1">
    <location>
        <begin position="6"/>
        <end position="24"/>
    </location>
</feature>
<proteinExistence type="predicted"/>
<comment type="caution">
    <text evidence="2">The sequence shown here is derived from an EMBL/GenBank/DDBJ whole genome shotgun (WGS) entry which is preliminary data.</text>
</comment>
<evidence type="ECO:0000256" key="1">
    <source>
        <dbReference type="SAM" id="Phobius"/>
    </source>
</evidence>
<dbReference type="EMBL" id="CAJHJT010000056">
    <property type="protein sequence ID" value="CAD7015233.1"/>
    <property type="molecule type" value="Genomic_DNA"/>
</dbReference>
<organism evidence="2 3">
    <name type="scientific">Ceratitis capitata</name>
    <name type="common">Mediterranean fruit fly</name>
    <name type="synonym">Tephritis capitata</name>
    <dbReference type="NCBI Taxonomy" id="7213"/>
    <lineage>
        <taxon>Eukaryota</taxon>
        <taxon>Metazoa</taxon>
        <taxon>Ecdysozoa</taxon>
        <taxon>Arthropoda</taxon>
        <taxon>Hexapoda</taxon>
        <taxon>Insecta</taxon>
        <taxon>Pterygota</taxon>
        <taxon>Neoptera</taxon>
        <taxon>Endopterygota</taxon>
        <taxon>Diptera</taxon>
        <taxon>Brachycera</taxon>
        <taxon>Muscomorpha</taxon>
        <taxon>Tephritoidea</taxon>
        <taxon>Tephritidae</taxon>
        <taxon>Ceratitis</taxon>
        <taxon>Ceratitis</taxon>
    </lineage>
</organism>
<keyword evidence="1" id="KW-0472">Membrane</keyword>
<sequence length="199" mass="22850">MSNKVIDVIFLLRPAFWITCVLRLRHYGMSPIILNCIANCVVWISCYMVSYGYGLATALWYGTNNPQLCCLLNDWTSCLDWISCYGMVRLRIRQLVATVMVWLRLYDMEPIIRHSHHLITTAMVMATAVWCGTNNNNWKQCCQLSGLDQLLWYGTVNAPSIDRYGYGLATALWYGTNNQTQCCPLSWLNQLFCYGMIGL</sequence>
<dbReference type="AlphaFoldDB" id="A0A811VM90"/>
<gene>
    <name evidence="2" type="ORF">CCAP1982_LOCUS23184</name>
</gene>
<accession>A0A811VM90</accession>
<keyword evidence="1" id="KW-0812">Transmembrane</keyword>
<keyword evidence="1" id="KW-1133">Transmembrane helix</keyword>
<dbReference type="Proteomes" id="UP000606786">
    <property type="component" value="Unassembled WGS sequence"/>
</dbReference>
<name>A0A811VM90_CERCA</name>
<evidence type="ECO:0000313" key="3">
    <source>
        <dbReference type="Proteomes" id="UP000606786"/>
    </source>
</evidence>
<evidence type="ECO:0000313" key="2">
    <source>
        <dbReference type="EMBL" id="CAD7015233.1"/>
    </source>
</evidence>
<protein>
    <submittedName>
        <fullName evidence="2">(Mediterranean fruit fly) hypothetical protein</fullName>
    </submittedName>
</protein>
<keyword evidence="3" id="KW-1185">Reference proteome</keyword>